<name>A0AAJ0H9F6_9PEZI</name>
<organism evidence="1 2">
    <name type="scientific">Lasiosphaeria hispida</name>
    <dbReference type="NCBI Taxonomy" id="260671"/>
    <lineage>
        <taxon>Eukaryota</taxon>
        <taxon>Fungi</taxon>
        <taxon>Dikarya</taxon>
        <taxon>Ascomycota</taxon>
        <taxon>Pezizomycotina</taxon>
        <taxon>Sordariomycetes</taxon>
        <taxon>Sordariomycetidae</taxon>
        <taxon>Sordariales</taxon>
        <taxon>Lasiosphaeriaceae</taxon>
        <taxon>Lasiosphaeria</taxon>
    </lineage>
</organism>
<dbReference type="AlphaFoldDB" id="A0AAJ0H9F6"/>
<protein>
    <submittedName>
        <fullName evidence="1">Uncharacterized protein</fullName>
    </submittedName>
</protein>
<sequence length="199" mass="21511">MRHRDQGSSHFCSCQALKVTANLRKSFHARLLDQSSRIWGCEPATSSCLSCPQVCVVSSATQFFLAICIVSSGVPSELHAVFKFDPRQPSGWVFQPRRLAVRAHGTPCLGDFCFGSAGFRGISRIQDTRSSGQRARRGTVFASTHHVSLARLPDGPASQQAYHPLVVVTGGISAMPLAAHALLPAARTWSRISRLSIPA</sequence>
<gene>
    <name evidence="1" type="ORF">B0T25DRAFT_320203</name>
</gene>
<dbReference type="Proteomes" id="UP001275084">
    <property type="component" value="Unassembled WGS sequence"/>
</dbReference>
<comment type="caution">
    <text evidence="1">The sequence shown here is derived from an EMBL/GenBank/DDBJ whole genome shotgun (WGS) entry which is preliminary data.</text>
</comment>
<accession>A0AAJ0H9F6</accession>
<dbReference type="EMBL" id="JAUIQD010000007">
    <property type="protein sequence ID" value="KAK3344185.1"/>
    <property type="molecule type" value="Genomic_DNA"/>
</dbReference>
<keyword evidence="2" id="KW-1185">Reference proteome</keyword>
<reference evidence="1" key="2">
    <citation type="submission" date="2023-06" db="EMBL/GenBank/DDBJ databases">
        <authorList>
            <consortium name="Lawrence Berkeley National Laboratory"/>
            <person name="Haridas S."/>
            <person name="Hensen N."/>
            <person name="Bonometti L."/>
            <person name="Westerberg I."/>
            <person name="Brannstrom I.O."/>
            <person name="Guillou S."/>
            <person name="Cros-Aarteil S."/>
            <person name="Calhoun S."/>
            <person name="Kuo A."/>
            <person name="Mondo S."/>
            <person name="Pangilinan J."/>
            <person name="Riley R."/>
            <person name="Labutti K."/>
            <person name="Andreopoulos B."/>
            <person name="Lipzen A."/>
            <person name="Chen C."/>
            <person name="Yanf M."/>
            <person name="Daum C."/>
            <person name="Ng V."/>
            <person name="Clum A."/>
            <person name="Steindorff A."/>
            <person name="Ohm R."/>
            <person name="Martin F."/>
            <person name="Silar P."/>
            <person name="Natvig D."/>
            <person name="Lalanne C."/>
            <person name="Gautier V."/>
            <person name="Ament-Velasquez S.L."/>
            <person name="Kruys A."/>
            <person name="Hutchinson M.I."/>
            <person name="Powell A.J."/>
            <person name="Barry K."/>
            <person name="Miller A.N."/>
            <person name="Grigoriev I.V."/>
            <person name="Debuchy R."/>
            <person name="Gladieux P."/>
            <person name="Thoren M.H."/>
            <person name="Johannesson H."/>
        </authorList>
    </citation>
    <scope>NUCLEOTIDE SEQUENCE</scope>
    <source>
        <strain evidence="1">CBS 955.72</strain>
    </source>
</reference>
<reference evidence="1" key="1">
    <citation type="journal article" date="2023" name="Mol. Phylogenet. Evol.">
        <title>Genome-scale phylogeny and comparative genomics of the fungal order Sordariales.</title>
        <authorList>
            <person name="Hensen N."/>
            <person name="Bonometti L."/>
            <person name="Westerberg I."/>
            <person name="Brannstrom I.O."/>
            <person name="Guillou S."/>
            <person name="Cros-Aarteil S."/>
            <person name="Calhoun S."/>
            <person name="Haridas S."/>
            <person name="Kuo A."/>
            <person name="Mondo S."/>
            <person name="Pangilinan J."/>
            <person name="Riley R."/>
            <person name="LaButti K."/>
            <person name="Andreopoulos B."/>
            <person name="Lipzen A."/>
            <person name="Chen C."/>
            <person name="Yan M."/>
            <person name="Daum C."/>
            <person name="Ng V."/>
            <person name="Clum A."/>
            <person name="Steindorff A."/>
            <person name="Ohm R.A."/>
            <person name="Martin F."/>
            <person name="Silar P."/>
            <person name="Natvig D.O."/>
            <person name="Lalanne C."/>
            <person name="Gautier V."/>
            <person name="Ament-Velasquez S.L."/>
            <person name="Kruys A."/>
            <person name="Hutchinson M.I."/>
            <person name="Powell A.J."/>
            <person name="Barry K."/>
            <person name="Miller A.N."/>
            <person name="Grigoriev I.V."/>
            <person name="Debuchy R."/>
            <person name="Gladieux P."/>
            <person name="Hiltunen Thoren M."/>
            <person name="Johannesson H."/>
        </authorList>
    </citation>
    <scope>NUCLEOTIDE SEQUENCE</scope>
    <source>
        <strain evidence="1">CBS 955.72</strain>
    </source>
</reference>
<evidence type="ECO:0000313" key="1">
    <source>
        <dbReference type="EMBL" id="KAK3344185.1"/>
    </source>
</evidence>
<proteinExistence type="predicted"/>
<evidence type="ECO:0000313" key="2">
    <source>
        <dbReference type="Proteomes" id="UP001275084"/>
    </source>
</evidence>